<reference evidence="2 3" key="1">
    <citation type="submission" date="2016-10" db="EMBL/GenBank/DDBJ databases">
        <authorList>
            <person name="de Groot N.N."/>
        </authorList>
    </citation>
    <scope>NUCLEOTIDE SEQUENCE [LARGE SCALE GENOMIC DNA]</scope>
    <source>
        <strain evidence="2 3">MT12</strain>
    </source>
</reference>
<protein>
    <submittedName>
        <fullName evidence="2">Uncharacterized protein</fullName>
    </submittedName>
</protein>
<feature type="transmembrane region" description="Helical" evidence="1">
    <location>
        <begin position="35"/>
        <end position="56"/>
    </location>
</feature>
<dbReference type="EMBL" id="FNTH01000001">
    <property type="protein sequence ID" value="SEC90174.1"/>
    <property type="molecule type" value="Genomic_DNA"/>
</dbReference>
<sequence length="92" mass="9587">MKQGISTGAVPCHVAKDTGFPPSATAGAGGPPNNWQGWSVVAGFAALIAVGTATILPHSRPGFIAYVAMLCVLLIGVCWWKGEPPRWRWGGD</sequence>
<evidence type="ECO:0000313" key="2">
    <source>
        <dbReference type="EMBL" id="SEC90174.1"/>
    </source>
</evidence>
<dbReference type="AlphaFoldDB" id="A0A1H4WCC5"/>
<organism evidence="2 3">
    <name type="scientific">Bradyrhizobium erythrophlei</name>
    <dbReference type="NCBI Taxonomy" id="1437360"/>
    <lineage>
        <taxon>Bacteria</taxon>
        <taxon>Pseudomonadati</taxon>
        <taxon>Pseudomonadota</taxon>
        <taxon>Alphaproteobacteria</taxon>
        <taxon>Hyphomicrobiales</taxon>
        <taxon>Nitrobacteraceae</taxon>
        <taxon>Bradyrhizobium</taxon>
    </lineage>
</organism>
<keyword evidence="1" id="KW-1133">Transmembrane helix</keyword>
<proteinExistence type="predicted"/>
<feature type="transmembrane region" description="Helical" evidence="1">
    <location>
        <begin position="63"/>
        <end position="82"/>
    </location>
</feature>
<name>A0A1H4WCC5_9BRAD</name>
<dbReference type="Proteomes" id="UP000198992">
    <property type="component" value="Unassembled WGS sequence"/>
</dbReference>
<gene>
    <name evidence="2" type="ORF">SAMN05444164_3051</name>
</gene>
<accession>A0A1H4WCC5</accession>
<keyword evidence="1" id="KW-0812">Transmembrane</keyword>
<keyword evidence="1" id="KW-0472">Membrane</keyword>
<evidence type="ECO:0000256" key="1">
    <source>
        <dbReference type="SAM" id="Phobius"/>
    </source>
</evidence>
<evidence type="ECO:0000313" key="3">
    <source>
        <dbReference type="Proteomes" id="UP000198992"/>
    </source>
</evidence>